<proteinExistence type="inferred from homology"/>
<dbReference type="PANTHER" id="PTHR43133">
    <property type="entry name" value="RNA POLYMERASE ECF-TYPE SIGMA FACTO"/>
    <property type="match status" value="1"/>
</dbReference>
<dbReference type="GO" id="GO:0003677">
    <property type="term" value="F:DNA binding"/>
    <property type="evidence" value="ECO:0007669"/>
    <property type="project" value="InterPro"/>
</dbReference>
<reference evidence="8 9" key="1">
    <citation type="submission" date="2019-07" db="EMBL/GenBank/DDBJ databases">
        <title>Serratia strains were isolated from fresh produce.</title>
        <authorList>
            <person name="Cho G.-S."/>
            <person name="Stein M."/>
            <person name="Lee W."/>
            <person name="Suh S.H."/>
            <person name="Franz C.M.A.P."/>
        </authorList>
    </citation>
    <scope>NUCLEOTIDE SEQUENCE [LARGE SCALE GENOMIC DNA]</scope>
    <source>
        <strain evidence="8 9">S17</strain>
    </source>
</reference>
<dbReference type="Gene3D" id="1.10.10.10">
    <property type="entry name" value="Winged helix-like DNA-binding domain superfamily/Winged helix DNA-binding domain"/>
    <property type="match status" value="1"/>
</dbReference>
<dbReference type="RefSeq" id="WP_147838992.1">
    <property type="nucleotide sequence ID" value="NZ_VOUP01000017.1"/>
</dbReference>
<dbReference type="InterPro" id="IPR039425">
    <property type="entry name" value="RNA_pol_sigma-70-like"/>
</dbReference>
<dbReference type="InterPro" id="IPR013325">
    <property type="entry name" value="RNA_pol_sigma_r2"/>
</dbReference>
<feature type="region of interest" description="Disordered" evidence="5">
    <location>
        <begin position="159"/>
        <end position="182"/>
    </location>
</feature>
<evidence type="ECO:0000259" key="6">
    <source>
        <dbReference type="Pfam" id="PF04542"/>
    </source>
</evidence>
<dbReference type="PANTHER" id="PTHR43133:SF25">
    <property type="entry name" value="RNA POLYMERASE SIGMA FACTOR RFAY-RELATED"/>
    <property type="match status" value="1"/>
</dbReference>
<dbReference type="EMBL" id="VOUP01000017">
    <property type="protein sequence ID" value="TXE25599.1"/>
    <property type="molecule type" value="Genomic_DNA"/>
</dbReference>
<feature type="domain" description="RNA polymerase sigma factor 70 region 4 type 2" evidence="7">
    <location>
        <begin position="103"/>
        <end position="155"/>
    </location>
</feature>
<dbReference type="InterPro" id="IPR013324">
    <property type="entry name" value="RNA_pol_sigma_r3/r4-like"/>
</dbReference>
<evidence type="ECO:0000256" key="2">
    <source>
        <dbReference type="ARBA" id="ARBA00023015"/>
    </source>
</evidence>
<dbReference type="SUPFAM" id="SSF88946">
    <property type="entry name" value="Sigma2 domain of RNA polymerase sigma factors"/>
    <property type="match status" value="1"/>
</dbReference>
<keyword evidence="4" id="KW-0804">Transcription</keyword>
<comment type="similarity">
    <text evidence="1">Belongs to the sigma-70 factor family. ECF subfamily.</text>
</comment>
<dbReference type="Proteomes" id="UP000321307">
    <property type="component" value="Unassembled WGS sequence"/>
</dbReference>
<dbReference type="NCBIfam" id="TIGR02937">
    <property type="entry name" value="sigma70-ECF"/>
    <property type="match status" value="1"/>
</dbReference>
<dbReference type="InterPro" id="IPR014284">
    <property type="entry name" value="RNA_pol_sigma-70_dom"/>
</dbReference>
<dbReference type="GO" id="GO:0016987">
    <property type="term" value="F:sigma factor activity"/>
    <property type="evidence" value="ECO:0007669"/>
    <property type="project" value="UniProtKB-KW"/>
</dbReference>
<dbReference type="GO" id="GO:0006352">
    <property type="term" value="P:DNA-templated transcription initiation"/>
    <property type="evidence" value="ECO:0007669"/>
    <property type="project" value="InterPro"/>
</dbReference>
<keyword evidence="3" id="KW-0731">Sigma factor</keyword>
<evidence type="ECO:0000256" key="3">
    <source>
        <dbReference type="ARBA" id="ARBA00023082"/>
    </source>
</evidence>
<feature type="domain" description="RNA polymerase sigma-70 region 2" evidence="6">
    <location>
        <begin position="14"/>
        <end position="76"/>
    </location>
</feature>
<organism evidence="8 9">
    <name type="scientific">Serratia ureilytica</name>
    <dbReference type="NCBI Taxonomy" id="300181"/>
    <lineage>
        <taxon>Bacteria</taxon>
        <taxon>Pseudomonadati</taxon>
        <taxon>Pseudomonadota</taxon>
        <taxon>Gammaproteobacteria</taxon>
        <taxon>Enterobacterales</taxon>
        <taxon>Yersiniaceae</taxon>
        <taxon>Serratia</taxon>
    </lineage>
</organism>
<dbReference type="InterPro" id="IPR013249">
    <property type="entry name" value="RNA_pol_sigma70_r4_t2"/>
</dbReference>
<evidence type="ECO:0000256" key="5">
    <source>
        <dbReference type="SAM" id="MobiDB-lite"/>
    </source>
</evidence>
<evidence type="ECO:0000259" key="7">
    <source>
        <dbReference type="Pfam" id="PF08281"/>
    </source>
</evidence>
<feature type="compositionally biased region" description="Basic and acidic residues" evidence="5">
    <location>
        <begin position="159"/>
        <end position="168"/>
    </location>
</feature>
<evidence type="ECO:0000256" key="1">
    <source>
        <dbReference type="ARBA" id="ARBA00010641"/>
    </source>
</evidence>
<dbReference type="InterPro" id="IPR007627">
    <property type="entry name" value="RNA_pol_sigma70_r2"/>
</dbReference>
<accession>A0A9X9C024</accession>
<dbReference type="Pfam" id="PF04542">
    <property type="entry name" value="Sigma70_r2"/>
    <property type="match status" value="1"/>
</dbReference>
<comment type="caution">
    <text evidence="8">The sequence shown here is derived from an EMBL/GenBank/DDBJ whole genome shotgun (WGS) entry which is preliminary data.</text>
</comment>
<dbReference type="Pfam" id="PF08281">
    <property type="entry name" value="Sigma70_r4_2"/>
    <property type="match status" value="1"/>
</dbReference>
<evidence type="ECO:0000313" key="9">
    <source>
        <dbReference type="Proteomes" id="UP000321307"/>
    </source>
</evidence>
<name>A0A9X9C024_9GAMM</name>
<keyword evidence="2" id="KW-0805">Transcription regulation</keyword>
<evidence type="ECO:0000313" key="8">
    <source>
        <dbReference type="EMBL" id="TXE25599.1"/>
    </source>
</evidence>
<dbReference type="Gene3D" id="1.10.1740.10">
    <property type="match status" value="1"/>
</dbReference>
<protein>
    <submittedName>
        <fullName evidence="8">RNA polymerase sigma factor</fullName>
    </submittedName>
</protein>
<dbReference type="InterPro" id="IPR036388">
    <property type="entry name" value="WH-like_DNA-bd_sf"/>
</dbReference>
<gene>
    <name evidence="8" type="ORF">FOT63_22340</name>
</gene>
<dbReference type="SUPFAM" id="SSF88659">
    <property type="entry name" value="Sigma3 and sigma4 domains of RNA polymerase sigma factors"/>
    <property type="match status" value="1"/>
</dbReference>
<sequence>MTISGDAIRDELGHYLSRLWRYALVLSHRRDVADDLVQATCLRALERAAQFTPGSHLDRWLFSILHSIWLNEVRAQHLRQGQGCMAAEELGDADNGEQPVWLHEVMRRVSRLPTAQRNALFLVYVEGLSYREAAKVLAVPIGTVMSRLAAARLALADDRPLANDDGPHRKERHPAPLPPARR</sequence>
<dbReference type="AlphaFoldDB" id="A0A9X9C024"/>
<evidence type="ECO:0000256" key="4">
    <source>
        <dbReference type="ARBA" id="ARBA00023163"/>
    </source>
</evidence>